<dbReference type="PANTHER" id="PTHR10272">
    <property type="entry name" value="PLATELET-ACTIVATING FACTOR ACETYLHYDROLASE"/>
    <property type="match status" value="1"/>
</dbReference>
<proteinExistence type="predicted"/>
<keyword evidence="3" id="KW-0443">Lipid metabolism</keyword>
<name>A0ABT9J489_9BACL</name>
<evidence type="ECO:0000256" key="1">
    <source>
        <dbReference type="ARBA" id="ARBA00022801"/>
    </source>
</evidence>
<keyword evidence="2" id="KW-0442">Lipid degradation</keyword>
<evidence type="ECO:0000313" key="6">
    <source>
        <dbReference type="Proteomes" id="UP001231941"/>
    </source>
</evidence>
<accession>A0ABT9J489</accession>
<dbReference type="Proteomes" id="UP001231941">
    <property type="component" value="Unassembled WGS sequence"/>
</dbReference>
<organism evidence="5 6">
    <name type="scientific">Chengkuizengella axinellae</name>
    <dbReference type="NCBI Taxonomy" id="3064388"/>
    <lineage>
        <taxon>Bacteria</taxon>
        <taxon>Bacillati</taxon>
        <taxon>Bacillota</taxon>
        <taxon>Bacilli</taxon>
        <taxon>Bacillales</taxon>
        <taxon>Paenibacillaceae</taxon>
        <taxon>Chengkuizengella</taxon>
    </lineage>
</organism>
<keyword evidence="4" id="KW-1133">Transmembrane helix</keyword>
<reference evidence="5 6" key="1">
    <citation type="submission" date="2023-08" db="EMBL/GenBank/DDBJ databases">
        <authorList>
            <person name="Park J.-S."/>
        </authorList>
    </citation>
    <scope>NUCLEOTIDE SEQUENCE [LARGE SCALE GENOMIC DNA]</scope>
    <source>
        <strain evidence="5 6">2205SS18-9</strain>
    </source>
</reference>
<dbReference type="GO" id="GO:0016787">
    <property type="term" value="F:hydrolase activity"/>
    <property type="evidence" value="ECO:0007669"/>
    <property type="project" value="UniProtKB-KW"/>
</dbReference>
<evidence type="ECO:0000256" key="4">
    <source>
        <dbReference type="SAM" id="Phobius"/>
    </source>
</evidence>
<evidence type="ECO:0000313" key="5">
    <source>
        <dbReference type="EMBL" id="MDP5276411.1"/>
    </source>
</evidence>
<feature type="transmembrane region" description="Helical" evidence="4">
    <location>
        <begin position="57"/>
        <end position="76"/>
    </location>
</feature>
<evidence type="ECO:0000256" key="3">
    <source>
        <dbReference type="ARBA" id="ARBA00023098"/>
    </source>
</evidence>
<keyword evidence="4" id="KW-0812">Transmembrane</keyword>
<dbReference type="PANTHER" id="PTHR10272:SF0">
    <property type="entry name" value="PLATELET-ACTIVATING FACTOR ACETYLHYDROLASE"/>
    <property type="match status" value="1"/>
</dbReference>
<dbReference type="EMBL" id="JAVAMP010000014">
    <property type="protein sequence ID" value="MDP5276411.1"/>
    <property type="molecule type" value="Genomic_DNA"/>
</dbReference>
<gene>
    <name evidence="5" type="ORF">Q5Y73_20155</name>
</gene>
<dbReference type="Gene3D" id="3.40.50.1820">
    <property type="entry name" value="alpha/beta hydrolase"/>
    <property type="match status" value="1"/>
</dbReference>
<sequence length="444" mass="50212">MNRYLPGLAFLTFMLQAVIEGMRWQLIPIYTLVVLFLMFSIPFLQRITFKKIRLKKMGYIVMISFIVISLLFTYAFPVYKMPVPKGKYEVGTVSFDLIDVNRNAIYSDDLSNNRKVKMQVWYPAEDVKGYEQVPWLGENPKAVAEGISSMMGFPKFILSHTALVMSNSYEDAPIIEGKDSLPVVIISHGWTGFSNVHADVAELLASHGYIAISIDHTYGSAVTVFNDGEVAYVNENALPEREITPNYLEYANKLVRTFAGDILLTLNTLEDLNEVDSKFENKLDLSNIGLIGHSTGGGASVYTALNDDRVKAVLGMDAWVEPIQKNNLEAGLQVPSLFLRSYEWEEGRNNENLFILLDENRTPTELFQINGTGHQDFSMIYMYSPLSKYFQITGELDGREGAAMQHDFILNFFDLYLKGNADKSVDEVSKQYEAVEKIYSKTKN</sequence>
<keyword evidence="1 5" id="KW-0378">Hydrolase</keyword>
<keyword evidence="6" id="KW-1185">Reference proteome</keyword>
<dbReference type="SUPFAM" id="SSF53474">
    <property type="entry name" value="alpha/beta-Hydrolases"/>
    <property type="match status" value="1"/>
</dbReference>
<evidence type="ECO:0000256" key="2">
    <source>
        <dbReference type="ARBA" id="ARBA00022963"/>
    </source>
</evidence>
<dbReference type="RefSeq" id="WP_305993716.1">
    <property type="nucleotide sequence ID" value="NZ_JAVAMP010000014.1"/>
</dbReference>
<comment type="caution">
    <text evidence="5">The sequence shown here is derived from an EMBL/GenBank/DDBJ whole genome shotgun (WGS) entry which is preliminary data.</text>
</comment>
<dbReference type="Pfam" id="PF03403">
    <property type="entry name" value="PAF-AH_p_II"/>
    <property type="match status" value="1"/>
</dbReference>
<keyword evidence="4" id="KW-0472">Membrane</keyword>
<protein>
    <submittedName>
        <fullName evidence="5">Alpha/beta fold hydrolase</fullName>
    </submittedName>
</protein>
<feature type="transmembrane region" description="Helical" evidence="4">
    <location>
        <begin position="27"/>
        <end position="45"/>
    </location>
</feature>
<dbReference type="InterPro" id="IPR029058">
    <property type="entry name" value="AB_hydrolase_fold"/>
</dbReference>